<feature type="transmembrane region" description="Helical" evidence="1">
    <location>
        <begin position="108"/>
        <end position="127"/>
    </location>
</feature>
<gene>
    <name evidence="2" type="ORF">H9864_06460</name>
</gene>
<feature type="transmembrane region" description="Helical" evidence="1">
    <location>
        <begin position="28"/>
        <end position="46"/>
    </location>
</feature>
<proteinExistence type="predicted"/>
<evidence type="ECO:0000313" key="2">
    <source>
        <dbReference type="EMBL" id="MBU3819993.1"/>
    </source>
</evidence>
<evidence type="ECO:0000313" key="3">
    <source>
        <dbReference type="Proteomes" id="UP000824178"/>
    </source>
</evidence>
<dbReference type="Pfam" id="PF20563">
    <property type="entry name" value="DUF6773"/>
    <property type="match status" value="1"/>
</dbReference>
<accession>A0A9E2KLL5</accession>
<keyword evidence="1" id="KW-1133">Transmembrane helix</keyword>
<dbReference type="Proteomes" id="UP000824178">
    <property type="component" value="Unassembled WGS sequence"/>
</dbReference>
<protein>
    <submittedName>
        <fullName evidence="2">Uncharacterized protein</fullName>
    </submittedName>
</protein>
<feature type="transmembrane region" description="Helical" evidence="1">
    <location>
        <begin position="84"/>
        <end position="102"/>
    </location>
</feature>
<sequence>MKLSFYQKQNQLDEMQEQTLRKIEARGFWLMWGGLAAAMMIQQLMGVPEEQMAGEFLVFMAGSAYTALESIRNGIWDRRFKPKFGTNLAGSAAAGAAVFALTYLRNGYWPGALLSGGFTLLLTLFVLQTMMSFYEKRHRQLENIEEESHESED</sequence>
<organism evidence="2 3">
    <name type="scientific">Candidatus Faecalibacterium intestinavium</name>
    <dbReference type="NCBI Taxonomy" id="2838580"/>
    <lineage>
        <taxon>Bacteria</taxon>
        <taxon>Bacillati</taxon>
        <taxon>Bacillota</taxon>
        <taxon>Clostridia</taxon>
        <taxon>Eubacteriales</taxon>
        <taxon>Oscillospiraceae</taxon>
        <taxon>Faecalibacterium</taxon>
    </lineage>
</organism>
<evidence type="ECO:0000256" key="1">
    <source>
        <dbReference type="SAM" id="Phobius"/>
    </source>
</evidence>
<dbReference type="AlphaFoldDB" id="A0A9E2KLL5"/>
<feature type="transmembrane region" description="Helical" evidence="1">
    <location>
        <begin position="52"/>
        <end position="72"/>
    </location>
</feature>
<comment type="caution">
    <text evidence="2">The sequence shown here is derived from an EMBL/GenBank/DDBJ whole genome shotgun (WGS) entry which is preliminary data.</text>
</comment>
<dbReference type="InterPro" id="IPR046664">
    <property type="entry name" value="DUF6773"/>
</dbReference>
<dbReference type="EMBL" id="JAHLFH010000134">
    <property type="protein sequence ID" value="MBU3819993.1"/>
    <property type="molecule type" value="Genomic_DNA"/>
</dbReference>
<reference evidence="2" key="1">
    <citation type="journal article" date="2021" name="PeerJ">
        <title>Extensive microbial diversity within the chicken gut microbiome revealed by metagenomics and culture.</title>
        <authorList>
            <person name="Gilroy R."/>
            <person name="Ravi A."/>
            <person name="Getino M."/>
            <person name="Pursley I."/>
            <person name="Horton D.L."/>
            <person name="Alikhan N.F."/>
            <person name="Baker D."/>
            <person name="Gharbi K."/>
            <person name="Hall N."/>
            <person name="Watson M."/>
            <person name="Adriaenssens E.M."/>
            <person name="Foster-Nyarko E."/>
            <person name="Jarju S."/>
            <person name="Secka A."/>
            <person name="Antonio M."/>
            <person name="Oren A."/>
            <person name="Chaudhuri R.R."/>
            <person name="La Ragione R."/>
            <person name="Hildebrand F."/>
            <person name="Pallen M.J."/>
        </authorList>
    </citation>
    <scope>NUCLEOTIDE SEQUENCE</scope>
    <source>
        <strain evidence="2">742</strain>
    </source>
</reference>
<keyword evidence="1" id="KW-0812">Transmembrane</keyword>
<keyword evidence="1" id="KW-0472">Membrane</keyword>
<reference evidence="2" key="2">
    <citation type="submission" date="2021-04" db="EMBL/GenBank/DDBJ databases">
        <authorList>
            <person name="Gilroy R."/>
        </authorList>
    </citation>
    <scope>NUCLEOTIDE SEQUENCE</scope>
    <source>
        <strain evidence="2">742</strain>
    </source>
</reference>
<name>A0A9E2KLL5_9FIRM</name>